<evidence type="ECO:0000256" key="1">
    <source>
        <dbReference type="ARBA" id="ARBA00001163"/>
    </source>
</evidence>
<dbReference type="PANTHER" id="PTHR43466">
    <property type="entry name" value="2-OXO-4-HYDROXY-4-CARBOXY-5-UREIDOIMIDAZOLINE DECARBOXYLASE-RELATED"/>
    <property type="match status" value="1"/>
</dbReference>
<dbReference type="GO" id="GO:0006144">
    <property type="term" value="P:purine nucleobase metabolic process"/>
    <property type="evidence" value="ECO:0007669"/>
    <property type="project" value="UniProtKB-KW"/>
</dbReference>
<accession>A0A1B2LYR2</accession>
<keyword evidence="9" id="KW-1185">Reference proteome</keyword>
<dbReference type="InterPro" id="IPR018020">
    <property type="entry name" value="OHCU_decarboxylase"/>
</dbReference>
<organism evidence="8 9">
    <name type="scientific">Acinetobacter larvae</name>
    <dbReference type="NCBI Taxonomy" id="1789224"/>
    <lineage>
        <taxon>Bacteria</taxon>
        <taxon>Pseudomonadati</taxon>
        <taxon>Pseudomonadota</taxon>
        <taxon>Gammaproteobacteria</taxon>
        <taxon>Moraxellales</taxon>
        <taxon>Moraxellaceae</taxon>
        <taxon>Acinetobacter</taxon>
    </lineage>
</organism>
<evidence type="ECO:0000256" key="4">
    <source>
        <dbReference type="ARBA" id="ARBA00022631"/>
    </source>
</evidence>
<dbReference type="AlphaFoldDB" id="A0A1B2LYR2"/>
<comment type="pathway">
    <text evidence="2">Purine metabolism; urate degradation; (S)-allantoin from urate: step 3/3.</text>
</comment>
<dbReference type="Pfam" id="PF09349">
    <property type="entry name" value="OHCU_decarbox"/>
    <property type="match status" value="1"/>
</dbReference>
<dbReference type="SUPFAM" id="SSF158694">
    <property type="entry name" value="UraD-Like"/>
    <property type="match status" value="1"/>
</dbReference>
<dbReference type="Gene3D" id="1.10.3330.10">
    <property type="entry name" value="Oxo-4-hydroxy-4-carboxy-5-ureidoimidazoline decarboxylase"/>
    <property type="match status" value="1"/>
</dbReference>
<keyword evidence="5" id="KW-0210">Decarboxylase</keyword>
<evidence type="ECO:0000256" key="6">
    <source>
        <dbReference type="ARBA" id="ARBA00023239"/>
    </source>
</evidence>
<dbReference type="PANTHER" id="PTHR43466:SF1">
    <property type="entry name" value="2-OXO-4-HYDROXY-4-CARBOXY-5-UREIDOIMIDAZOLINE DECARBOXYLASE-RELATED"/>
    <property type="match status" value="1"/>
</dbReference>
<dbReference type="GO" id="GO:0019628">
    <property type="term" value="P:urate catabolic process"/>
    <property type="evidence" value="ECO:0007669"/>
    <property type="project" value="TreeGrafter"/>
</dbReference>
<name>A0A1B2LYR2_9GAMM</name>
<evidence type="ECO:0000259" key="7">
    <source>
        <dbReference type="Pfam" id="PF09349"/>
    </source>
</evidence>
<comment type="catalytic activity">
    <reaction evidence="1">
        <text>5-hydroxy-2-oxo-4-ureido-2,5-dihydro-1H-imidazole-5-carboxylate + H(+) = (S)-allantoin + CO2</text>
        <dbReference type="Rhea" id="RHEA:26301"/>
        <dbReference type="ChEBI" id="CHEBI:15378"/>
        <dbReference type="ChEBI" id="CHEBI:15678"/>
        <dbReference type="ChEBI" id="CHEBI:16526"/>
        <dbReference type="ChEBI" id="CHEBI:58639"/>
        <dbReference type="EC" id="4.1.1.97"/>
    </reaction>
</comment>
<keyword evidence="6" id="KW-0456">Lyase</keyword>
<dbReference type="EMBL" id="CP016895">
    <property type="protein sequence ID" value="AOA58080.1"/>
    <property type="molecule type" value="Genomic_DNA"/>
</dbReference>
<dbReference type="RefSeq" id="WP_067553847.1">
    <property type="nucleotide sequence ID" value="NZ_CP016895.1"/>
</dbReference>
<keyword evidence="4" id="KW-0659">Purine metabolism</keyword>
<gene>
    <name evidence="8" type="ORF">BFG52_06750</name>
</gene>
<evidence type="ECO:0000256" key="5">
    <source>
        <dbReference type="ARBA" id="ARBA00022793"/>
    </source>
</evidence>
<protein>
    <recommendedName>
        <fullName evidence="3">2-oxo-4-hydroxy-4-carboxy-5-ureidoimidazoline decarboxylase</fullName>
        <ecNumber evidence="3">4.1.1.97</ecNumber>
    </recommendedName>
</protein>
<dbReference type="EC" id="4.1.1.97" evidence="3"/>
<reference evidence="8 9" key="1">
    <citation type="submission" date="2016-08" db="EMBL/GenBank/DDBJ databases">
        <authorList>
            <person name="Seilhamer J.J."/>
        </authorList>
    </citation>
    <scope>NUCLEOTIDE SEQUENCE [LARGE SCALE GENOMIC DNA]</scope>
    <source>
        <strain evidence="8 9">BRTC-1</strain>
    </source>
</reference>
<sequence>MTLVQFNQLQAHLATQVLLSCVPLTTWSKQLLAGRPYQDCEQLYQAAYMLAQQWQWPELWTALAHHPRLGEQTAAQPLSEQALQFSQYEQARFSAQLHADTSQTISEHNALQQVILLAHQAYENKFGHIFLIRASQRSAAEILAELQRRLKHDVITEQQEIKQQLIEITLIRLKQVVR</sequence>
<evidence type="ECO:0000313" key="9">
    <source>
        <dbReference type="Proteomes" id="UP000093391"/>
    </source>
</evidence>
<proteinExistence type="predicted"/>
<dbReference type="KEGG" id="ala:BFG52_06750"/>
<dbReference type="STRING" id="1789224.BFG52_06750"/>
<feature type="domain" description="Oxo-4-hydroxy-4-carboxy-5-ureidoimidazoline decarboxylase" evidence="7">
    <location>
        <begin position="7"/>
        <end position="174"/>
    </location>
</feature>
<evidence type="ECO:0000256" key="3">
    <source>
        <dbReference type="ARBA" id="ARBA00012257"/>
    </source>
</evidence>
<dbReference type="InterPro" id="IPR036778">
    <property type="entry name" value="OHCU_decarboxylase_sf"/>
</dbReference>
<dbReference type="NCBIfam" id="NF010372">
    <property type="entry name" value="PRK13798.1"/>
    <property type="match status" value="1"/>
</dbReference>
<dbReference type="Proteomes" id="UP000093391">
    <property type="component" value="Chromosome"/>
</dbReference>
<evidence type="ECO:0000313" key="8">
    <source>
        <dbReference type="EMBL" id="AOA58080.1"/>
    </source>
</evidence>
<evidence type="ECO:0000256" key="2">
    <source>
        <dbReference type="ARBA" id="ARBA00004754"/>
    </source>
</evidence>
<dbReference type="OrthoDB" id="9800909at2"/>
<dbReference type="GO" id="GO:0051997">
    <property type="term" value="F:2-oxo-4-hydroxy-4-carboxy-5-ureidoimidazoline decarboxylase activity"/>
    <property type="evidence" value="ECO:0007669"/>
    <property type="project" value="UniProtKB-EC"/>
</dbReference>